<accession>A0A1Q9CAK7</accession>
<dbReference type="AlphaFoldDB" id="A0A1Q9CAK7"/>
<protein>
    <recommendedName>
        <fullName evidence="1">AAA-ATPase-like domain-containing protein</fullName>
    </recommendedName>
</protein>
<organism evidence="2 3">
    <name type="scientific">Symbiodinium microadriaticum</name>
    <name type="common">Dinoflagellate</name>
    <name type="synonym">Zooxanthella microadriatica</name>
    <dbReference type="NCBI Taxonomy" id="2951"/>
    <lineage>
        <taxon>Eukaryota</taxon>
        <taxon>Sar</taxon>
        <taxon>Alveolata</taxon>
        <taxon>Dinophyceae</taxon>
        <taxon>Suessiales</taxon>
        <taxon>Symbiodiniaceae</taxon>
        <taxon>Symbiodinium</taxon>
    </lineage>
</organism>
<feature type="domain" description="AAA-ATPase-like" evidence="1">
    <location>
        <begin position="254"/>
        <end position="425"/>
    </location>
</feature>
<reference evidence="2 3" key="1">
    <citation type="submission" date="2016-02" db="EMBL/GenBank/DDBJ databases">
        <title>Genome analysis of coral dinoflagellate symbionts highlights evolutionary adaptations to a symbiotic lifestyle.</title>
        <authorList>
            <person name="Aranda M."/>
            <person name="Li Y."/>
            <person name="Liew Y.J."/>
            <person name="Baumgarten S."/>
            <person name="Simakov O."/>
            <person name="Wilson M."/>
            <person name="Piel J."/>
            <person name="Ashoor H."/>
            <person name="Bougouffa S."/>
            <person name="Bajic V.B."/>
            <person name="Ryu T."/>
            <person name="Ravasi T."/>
            <person name="Bayer T."/>
            <person name="Micklem G."/>
            <person name="Kim H."/>
            <person name="Bhak J."/>
            <person name="Lajeunesse T.C."/>
            <person name="Voolstra C.R."/>
        </authorList>
    </citation>
    <scope>NUCLEOTIDE SEQUENCE [LARGE SCALE GENOMIC DNA]</scope>
    <source>
        <strain evidence="2 3">CCMP2467</strain>
    </source>
</reference>
<proteinExistence type="predicted"/>
<evidence type="ECO:0000313" key="3">
    <source>
        <dbReference type="Proteomes" id="UP000186817"/>
    </source>
</evidence>
<dbReference type="PANTHER" id="PTHR34825:SF1">
    <property type="entry name" value="AAA-ATPASE-LIKE DOMAIN-CONTAINING PROTEIN"/>
    <property type="match status" value="1"/>
</dbReference>
<dbReference type="InterPro" id="IPR018631">
    <property type="entry name" value="AAA-ATPase-like_dom"/>
</dbReference>
<evidence type="ECO:0000259" key="1">
    <source>
        <dbReference type="Pfam" id="PF09820"/>
    </source>
</evidence>
<gene>
    <name evidence="2" type="ORF">AK812_SmicGene39669</name>
</gene>
<dbReference type="Pfam" id="PF09820">
    <property type="entry name" value="AAA-ATPase_like"/>
    <property type="match status" value="1"/>
</dbReference>
<dbReference type="EMBL" id="LSRX01001429">
    <property type="protein sequence ID" value="OLP79973.1"/>
    <property type="molecule type" value="Genomic_DNA"/>
</dbReference>
<name>A0A1Q9CAK7_SYMMI</name>
<dbReference type="OrthoDB" id="10368028at2759"/>
<comment type="caution">
    <text evidence="2">The sequence shown here is derived from an EMBL/GenBank/DDBJ whole genome shotgun (WGS) entry which is preliminary data.</text>
</comment>
<sequence length="1059" mass="116746">MSYAESLAAVAGFTEQEVNASFPGHLALLLRNGTTLGDLSKECGGYRFSSADVSVLCPRALLNRLDDACDIQKKMQGWQRVSDLKKVDVASMQKLSARTKVSLLQQTGYLTIKNATQIDGEMHIKLGVPNTGVLKSFWREPLKRANIKGDDEFSPGPKSEKVKWWVELGVAVAEFVKGDGPIAFIVPLMRVHALEIPSKEFNVLCGDVLVSRVMSPSVTSTIWKVHKGLATFDIKVPFAARLERTRNKDTMFDLLLDTICGILMRRGSKKDDLFKGLDITKTDEGKNLLKQQRPVVFLRMNKCVATEGKENLMNEINERIIEEAKRNGVNDVQPAERACGTTLSRAINAIRRKHNSKRVVLLVDEFDGPLTAVLEGNGGETDERVRENLSVLRGLYNGCKALAAEGQFYYSMYAGLTTFGATALFSGFNQVKHMSYAESLAAVAGFTEQEVNASFPGHLALLLRNGTTLGDLSKECGGYRFSSADVSVLCPRALLNRLDDACDRRSGEDEWNAMTPEWLQKLLGHPEEDARLAKSVRPEEGDDEFSPGPKSEKVKWWVGLGVAVAEFMKGDGPIAFIVPLMRVTITARLRRHQSAICCTSRTNSEQGDSNFLGILLQLTSADGSDKRTGAKQLAQLRRKAQSAASNLRSPVLLELRRCGGLPASHVLAAQPSRVAISEHSLGGARFSVVETLLFEDPVPRFDGSKAQLKFALVPSAYVFCSLGVARLVLLACAFQCCFVGCVRVELTEVAARRRLREAFQRARLCKASDIFRHCHIVKNKAIMGTRHVVLRGHCSGPTVVRTGFTATQELEDNVQPLDLLQRLQGLAHEVFVPELQVGRVLEAFHRAANESAVAHESWDFQQQVIKEVQFSMLSILQNPADALSQGSAGTASAPSSVVWVRELIRKDRTVTDKLRPKEEFEPTGNAFQVQGTLTNAIEKKEKLTIAASKINVYSLKDKDWVKEDEEAEVDRGKSKPSSNSITDVFCAAALLDFQALLVELKRTDAINPLEEIWGKSACIALLSQYSPARVMWNASSMTVILCKCCPALPFFNFESYLLA</sequence>
<keyword evidence="3" id="KW-1185">Reference proteome</keyword>
<dbReference type="Proteomes" id="UP000186817">
    <property type="component" value="Unassembled WGS sequence"/>
</dbReference>
<dbReference type="PANTHER" id="PTHR34825">
    <property type="entry name" value="CONSERVED PROTEIN, WITH A WEAK D-GALACTARATE DEHYDRATASE/ALTRONATE HYDROLASE DOMAIN"/>
    <property type="match status" value="1"/>
</dbReference>
<evidence type="ECO:0000313" key="2">
    <source>
        <dbReference type="EMBL" id="OLP79973.1"/>
    </source>
</evidence>